<comment type="caution">
    <text evidence="3">The sequence shown here is derived from an EMBL/GenBank/DDBJ whole genome shotgun (WGS) entry which is preliminary data.</text>
</comment>
<evidence type="ECO:0000256" key="1">
    <source>
        <dbReference type="SAM" id="MobiDB-lite"/>
    </source>
</evidence>
<feature type="chain" id="PRO_5039293082" evidence="2">
    <location>
        <begin position="22"/>
        <end position="468"/>
    </location>
</feature>
<feature type="compositionally biased region" description="Basic and acidic residues" evidence="1">
    <location>
        <begin position="50"/>
        <end position="60"/>
    </location>
</feature>
<feature type="region of interest" description="Disordered" evidence="1">
    <location>
        <begin position="48"/>
        <end position="67"/>
    </location>
</feature>
<organism evidence="3 4">
    <name type="scientific">Candidatus Prevotella avicola</name>
    <dbReference type="NCBI Taxonomy" id="2838738"/>
    <lineage>
        <taxon>Bacteria</taxon>
        <taxon>Pseudomonadati</taxon>
        <taxon>Bacteroidota</taxon>
        <taxon>Bacteroidia</taxon>
        <taxon>Bacteroidales</taxon>
        <taxon>Prevotellaceae</taxon>
        <taxon>Prevotella</taxon>
    </lineage>
</organism>
<evidence type="ECO:0000256" key="2">
    <source>
        <dbReference type="SAM" id="SignalP"/>
    </source>
</evidence>
<evidence type="ECO:0000313" key="3">
    <source>
        <dbReference type="EMBL" id="HIZ69402.1"/>
    </source>
</evidence>
<reference evidence="3" key="2">
    <citation type="submission" date="2021-04" db="EMBL/GenBank/DDBJ databases">
        <authorList>
            <person name="Gilroy R."/>
        </authorList>
    </citation>
    <scope>NUCLEOTIDE SEQUENCE</scope>
    <source>
        <strain evidence="3">ChiHecec3B27-8219</strain>
    </source>
</reference>
<keyword evidence="2" id="KW-0732">Signal</keyword>
<dbReference type="AlphaFoldDB" id="A0A9D2FZB4"/>
<dbReference type="PROSITE" id="PS51257">
    <property type="entry name" value="PROKAR_LIPOPROTEIN"/>
    <property type="match status" value="1"/>
</dbReference>
<feature type="signal peptide" evidence="2">
    <location>
        <begin position="1"/>
        <end position="21"/>
    </location>
</feature>
<evidence type="ECO:0000313" key="4">
    <source>
        <dbReference type="Proteomes" id="UP000824055"/>
    </source>
</evidence>
<gene>
    <name evidence="3" type="ORF">H9966_05890</name>
</gene>
<dbReference type="Proteomes" id="UP000824055">
    <property type="component" value="Unassembled WGS sequence"/>
</dbReference>
<sequence length="468" mass="51514">MNPLKHIMKPALYLLPWLGLAALTGCSWEEDPATCLPETTSLQVTVSARQEGDLNSRADENQTEGGEDGEFMNDLCVLFVQNNVVKLKLQPDLSNDASATAGNLENWTSGEQTLEAGTYTVYAFANTNKDYDYQKWKEDAAMLNAPEEIVLTDPAGDLNSGTRKYIPMAAKEEVKITAATRSVSIGLDRLVAKVRMTVSTTSQESVTVKNVTFSGYADKVSLIEDASLSSVNRDQSYSYDTGFQISNGNPEHIPEFYVNETHPGAPFSISVTTDENQGVTYLATTKLDNLPRNSIYPLTLNLNQSELDITAEVYLVPIGAAVEDCKVEPVEGQQDTYRLRIPAGGLFKMQLNSRNGITYDAGGCSWENDPANKYIALTTSGNTEAGGVPSVTGTTVWGYSSASNIYDEYPIYLTAKWTDGTNNFTRKYTILIATEDMFNFDYVETNTNANMASPLYLNKEYLNMFIKK</sequence>
<reference evidence="3" key="1">
    <citation type="journal article" date="2021" name="PeerJ">
        <title>Extensive microbial diversity within the chicken gut microbiome revealed by metagenomics and culture.</title>
        <authorList>
            <person name="Gilroy R."/>
            <person name="Ravi A."/>
            <person name="Getino M."/>
            <person name="Pursley I."/>
            <person name="Horton D.L."/>
            <person name="Alikhan N.F."/>
            <person name="Baker D."/>
            <person name="Gharbi K."/>
            <person name="Hall N."/>
            <person name="Watson M."/>
            <person name="Adriaenssens E.M."/>
            <person name="Foster-Nyarko E."/>
            <person name="Jarju S."/>
            <person name="Secka A."/>
            <person name="Antonio M."/>
            <person name="Oren A."/>
            <person name="Chaudhuri R.R."/>
            <person name="La Ragione R."/>
            <person name="Hildebrand F."/>
            <person name="Pallen M.J."/>
        </authorList>
    </citation>
    <scope>NUCLEOTIDE SEQUENCE</scope>
    <source>
        <strain evidence="3">ChiHecec3B27-8219</strain>
    </source>
</reference>
<protein>
    <submittedName>
        <fullName evidence="3">DUF4906 domain-containing protein</fullName>
    </submittedName>
</protein>
<dbReference type="EMBL" id="DXBE01000045">
    <property type="protein sequence ID" value="HIZ69402.1"/>
    <property type="molecule type" value="Genomic_DNA"/>
</dbReference>
<name>A0A9D2FZB4_9BACT</name>
<accession>A0A9D2FZB4</accession>
<proteinExistence type="predicted"/>